<dbReference type="Gene3D" id="1.10.940.10">
    <property type="entry name" value="NusB-like"/>
    <property type="match status" value="1"/>
</dbReference>
<dbReference type="PANTHER" id="PTHR22807">
    <property type="entry name" value="NOP2 YEAST -RELATED NOL1/NOP2/FMU SUN DOMAIN-CONTAINING"/>
    <property type="match status" value="1"/>
</dbReference>
<feature type="domain" description="SAM-dependent MTase RsmB/NOP-type" evidence="14">
    <location>
        <begin position="167"/>
        <end position="425"/>
    </location>
</feature>
<dbReference type="PRINTS" id="PR02008">
    <property type="entry name" value="RCMTFAMILY"/>
</dbReference>
<keyword evidence="16" id="KW-1185">Reference proteome</keyword>
<evidence type="ECO:0000256" key="2">
    <source>
        <dbReference type="ARBA" id="ARBA00004496"/>
    </source>
</evidence>
<evidence type="ECO:0000256" key="5">
    <source>
        <dbReference type="ARBA" id="ARBA00022552"/>
    </source>
</evidence>
<dbReference type="InterPro" id="IPR023267">
    <property type="entry name" value="RCMT"/>
</dbReference>
<evidence type="ECO:0000256" key="6">
    <source>
        <dbReference type="ARBA" id="ARBA00022603"/>
    </source>
</evidence>
<sequence>MQDQEGISMSVRREALQILKNVSSGAFLSEELNKSRSENIALLRNITTGSLRNKTYLDYLIKKNSKIRFKKIHEDIRIILEMSLYQYIFLDGIPDYTIVDEAVKLTKKVSHKGSVGFVNGLLRNFMRTKDFEVDLKGKDYYLTRYSVPEKYFDYLEKNYSKDKLEEILKLNNTDDNFTIRANFTKLTRDELIKSLGVKYNVRKDMLTKSGIIVEDPKDIFKTDEFKNGKFYVQDSGSILISELLNPKEDSLVLDMCANPGGKTTHLLEILNKTGRVVAWDIKDMVELRENAKRLGLSNLEIETRDATIYDEKYNEKFDYVLLDAPCSAIGLIRRHPEIRYKEVDLESITCVQEKLLDNAGKYLKPGGLLMYSTCSVLEEENENIVDKFLEKNRDFEKIKTFGKDTFKTDATMEADGFSISLLRRI</sequence>
<dbReference type="Gene3D" id="3.40.50.150">
    <property type="entry name" value="Vaccinia Virus protein VP39"/>
    <property type="match status" value="1"/>
</dbReference>
<dbReference type="GO" id="GO:0003723">
    <property type="term" value="F:RNA binding"/>
    <property type="evidence" value="ECO:0007669"/>
    <property type="project" value="UniProtKB-UniRule"/>
</dbReference>
<accession>E0NP19</accession>
<evidence type="ECO:0000256" key="11">
    <source>
        <dbReference type="ARBA" id="ARBA00031088"/>
    </source>
</evidence>
<dbReference type="InterPro" id="IPR049560">
    <property type="entry name" value="MeTrfase_RsmB-F_NOP2_cat"/>
</dbReference>
<evidence type="ECO:0000256" key="10">
    <source>
        <dbReference type="ARBA" id="ARBA00030399"/>
    </source>
</evidence>
<evidence type="ECO:0000256" key="8">
    <source>
        <dbReference type="ARBA" id="ARBA00022691"/>
    </source>
</evidence>
<evidence type="ECO:0000256" key="9">
    <source>
        <dbReference type="ARBA" id="ARBA00022884"/>
    </source>
</evidence>
<dbReference type="PROSITE" id="PS51686">
    <property type="entry name" value="SAM_MT_RSMB_NOP"/>
    <property type="match status" value="1"/>
</dbReference>
<dbReference type="AlphaFoldDB" id="E0NP19"/>
<dbReference type="InterPro" id="IPR001678">
    <property type="entry name" value="MeTrfase_RsmB-F_NOP2_dom"/>
</dbReference>
<dbReference type="Gene3D" id="3.30.70.1170">
    <property type="entry name" value="Sun protein, domain 3"/>
    <property type="match status" value="1"/>
</dbReference>
<protein>
    <recommendedName>
        <fullName evidence="3">16S rRNA (cytosine(967)-C(5))-methyltransferase</fullName>
        <ecNumber evidence="3">2.1.1.176</ecNumber>
    </recommendedName>
    <alternativeName>
        <fullName evidence="10">16S rRNA m5C967 methyltransferase</fullName>
    </alternativeName>
    <alternativeName>
        <fullName evidence="11">rRNA (cytosine-C(5)-)-methyltransferase RsmB</fullName>
    </alternativeName>
</protein>
<feature type="binding site" evidence="13">
    <location>
        <position position="280"/>
    </location>
    <ligand>
        <name>S-adenosyl-L-methionine</name>
        <dbReference type="ChEBI" id="CHEBI:59789"/>
    </ligand>
</feature>
<dbReference type="HOGENOM" id="CLU_005316_0_1_9"/>
<comment type="subcellular location">
    <subcellularLocation>
        <location evidence="2">Cytoplasm</location>
    </subcellularLocation>
</comment>
<comment type="function">
    <text evidence="1">Specifically methylates the cytosine at position 967 (m5C967) of 16S rRNA.</text>
</comment>
<keyword evidence="6 13" id="KW-0489">Methyltransferase</keyword>
<evidence type="ECO:0000256" key="4">
    <source>
        <dbReference type="ARBA" id="ARBA00022490"/>
    </source>
</evidence>
<dbReference type="InterPro" id="IPR029063">
    <property type="entry name" value="SAM-dependent_MTases_sf"/>
</dbReference>
<dbReference type="InterPro" id="IPR006027">
    <property type="entry name" value="NusB_RsmB_TIM44"/>
</dbReference>
<feature type="active site" description="Nucleophile" evidence="13">
    <location>
        <position position="374"/>
    </location>
</feature>
<comment type="caution">
    <text evidence="13">Lacks conserved residue(s) required for the propagation of feature annotation.</text>
</comment>
<evidence type="ECO:0000259" key="14">
    <source>
        <dbReference type="PROSITE" id="PS51686"/>
    </source>
</evidence>
<dbReference type="Pfam" id="PF01029">
    <property type="entry name" value="NusB"/>
    <property type="match status" value="1"/>
</dbReference>
<keyword evidence="9 13" id="KW-0694">RNA-binding</keyword>
<dbReference type="NCBIfam" id="TIGR00563">
    <property type="entry name" value="rsmB"/>
    <property type="match status" value="1"/>
</dbReference>
<dbReference type="EC" id="2.1.1.176" evidence="3"/>
<gene>
    <name evidence="15" type="primary">sun</name>
    <name evidence="15" type="ORF">HMPREF9225_1908</name>
</gene>
<evidence type="ECO:0000313" key="15">
    <source>
        <dbReference type="EMBL" id="EFM24487.1"/>
    </source>
</evidence>
<evidence type="ECO:0000256" key="13">
    <source>
        <dbReference type="PROSITE-ProRule" id="PRU01023"/>
    </source>
</evidence>
<keyword evidence="8 13" id="KW-0949">S-adenosyl-L-methionine</keyword>
<comment type="catalytic activity">
    <reaction evidence="12">
        <text>cytidine(967) in 16S rRNA + S-adenosyl-L-methionine = 5-methylcytidine(967) in 16S rRNA + S-adenosyl-L-homocysteine + H(+)</text>
        <dbReference type="Rhea" id="RHEA:42748"/>
        <dbReference type="Rhea" id="RHEA-COMP:10219"/>
        <dbReference type="Rhea" id="RHEA-COMP:10220"/>
        <dbReference type="ChEBI" id="CHEBI:15378"/>
        <dbReference type="ChEBI" id="CHEBI:57856"/>
        <dbReference type="ChEBI" id="CHEBI:59789"/>
        <dbReference type="ChEBI" id="CHEBI:74483"/>
        <dbReference type="ChEBI" id="CHEBI:82748"/>
        <dbReference type="EC" id="2.1.1.176"/>
    </reaction>
</comment>
<comment type="caution">
    <text evidence="15">The sequence shown here is derived from an EMBL/GenBank/DDBJ whole genome shotgun (WGS) entry which is preliminary data.</text>
</comment>
<dbReference type="NCBIfam" id="NF011494">
    <property type="entry name" value="PRK14902.1"/>
    <property type="match status" value="1"/>
</dbReference>
<organism evidence="15 16">
    <name type="scientific">Peptoniphilus duerdenii ATCC BAA-1640</name>
    <dbReference type="NCBI Taxonomy" id="862517"/>
    <lineage>
        <taxon>Bacteria</taxon>
        <taxon>Bacillati</taxon>
        <taxon>Bacillota</taxon>
        <taxon>Tissierellia</taxon>
        <taxon>Tissierellales</taxon>
        <taxon>Peptoniphilaceae</taxon>
        <taxon>Peptoniphilus</taxon>
    </lineage>
</organism>
<keyword evidence="7 13" id="KW-0808">Transferase</keyword>
<dbReference type="GO" id="GO:0006355">
    <property type="term" value="P:regulation of DNA-templated transcription"/>
    <property type="evidence" value="ECO:0007669"/>
    <property type="project" value="InterPro"/>
</dbReference>
<reference evidence="15 16" key="1">
    <citation type="submission" date="2010-07" db="EMBL/GenBank/DDBJ databases">
        <authorList>
            <person name="Muzny D."/>
            <person name="Qin X."/>
            <person name="Deng J."/>
            <person name="Jiang H."/>
            <person name="Liu Y."/>
            <person name="Qu J."/>
            <person name="Song X.-Z."/>
            <person name="Zhang L."/>
            <person name="Thornton R."/>
            <person name="Coyle M."/>
            <person name="Francisco L."/>
            <person name="Jackson L."/>
            <person name="Javaid M."/>
            <person name="Korchina V."/>
            <person name="Kovar C."/>
            <person name="Mata R."/>
            <person name="Mathew T."/>
            <person name="Ngo R."/>
            <person name="Nguyen L."/>
            <person name="Nguyen N."/>
            <person name="Okwuonu G."/>
            <person name="Ongeri F."/>
            <person name="Pham C."/>
            <person name="Simmons D."/>
            <person name="Wilczek-Boney K."/>
            <person name="Hale W."/>
            <person name="Jakkamsetti A."/>
            <person name="Pham P."/>
            <person name="Ruth R."/>
            <person name="San Lucas F."/>
            <person name="Warren J."/>
            <person name="Zhang J."/>
            <person name="Zhao Z."/>
            <person name="Zhou C."/>
            <person name="Zhu D."/>
            <person name="Lee S."/>
            <person name="Bess C."/>
            <person name="Blankenburg K."/>
            <person name="Forbes L."/>
            <person name="Fu Q."/>
            <person name="Gubbala S."/>
            <person name="Hirani K."/>
            <person name="Jayaseelan J.C."/>
            <person name="Lara F."/>
            <person name="Munidasa M."/>
            <person name="Palculict T."/>
            <person name="Patil S."/>
            <person name="Pu L.-L."/>
            <person name="Saada N."/>
            <person name="Tang L."/>
            <person name="Weissenberger G."/>
            <person name="Zhu Y."/>
            <person name="Hemphill L."/>
            <person name="Shang Y."/>
            <person name="Youmans B."/>
            <person name="Ayvaz T."/>
            <person name="Ross M."/>
            <person name="Santibanez J."/>
            <person name="Aqrawi P."/>
            <person name="Gross S."/>
            <person name="Joshi V."/>
            <person name="Fowler G."/>
            <person name="Nazareth L."/>
            <person name="Reid J."/>
            <person name="Worley K."/>
            <person name="Petrosino J."/>
            <person name="Highlander S."/>
            <person name="Gibbs R."/>
        </authorList>
    </citation>
    <scope>NUCLEOTIDE SEQUENCE [LARGE SCALE GENOMIC DNA]</scope>
    <source>
        <strain evidence="15 16">ATCC BAA-1640</strain>
    </source>
</reference>
<evidence type="ECO:0000256" key="3">
    <source>
        <dbReference type="ARBA" id="ARBA00012140"/>
    </source>
</evidence>
<keyword evidence="4" id="KW-0963">Cytoplasm</keyword>
<feature type="binding site" evidence="13">
    <location>
        <position position="323"/>
    </location>
    <ligand>
        <name>S-adenosyl-L-methionine</name>
        <dbReference type="ChEBI" id="CHEBI:59789"/>
    </ligand>
</feature>
<dbReference type="Pfam" id="PF01189">
    <property type="entry name" value="Methyltr_RsmB-F"/>
    <property type="match status" value="1"/>
</dbReference>
<evidence type="ECO:0000256" key="7">
    <source>
        <dbReference type="ARBA" id="ARBA00022679"/>
    </source>
</evidence>
<dbReference type="SUPFAM" id="SSF48013">
    <property type="entry name" value="NusB-like"/>
    <property type="match status" value="1"/>
</dbReference>
<dbReference type="PANTHER" id="PTHR22807:SF53">
    <property type="entry name" value="RIBOSOMAL RNA SMALL SUBUNIT METHYLTRANSFERASE B-RELATED"/>
    <property type="match status" value="1"/>
</dbReference>
<evidence type="ECO:0000256" key="12">
    <source>
        <dbReference type="ARBA" id="ARBA00047283"/>
    </source>
</evidence>
<name>E0NP19_9FIRM</name>
<dbReference type="STRING" id="862517.HMPREF9225_1908"/>
<dbReference type="EMBL" id="AEEH01000053">
    <property type="protein sequence ID" value="EFM24487.1"/>
    <property type="molecule type" value="Genomic_DNA"/>
</dbReference>
<evidence type="ECO:0000313" key="16">
    <source>
        <dbReference type="Proteomes" id="UP000003280"/>
    </source>
</evidence>
<dbReference type="CDD" id="cd02440">
    <property type="entry name" value="AdoMet_MTases"/>
    <property type="match status" value="1"/>
</dbReference>
<dbReference type="Proteomes" id="UP000003280">
    <property type="component" value="Unassembled WGS sequence"/>
</dbReference>
<dbReference type="GO" id="GO:0008649">
    <property type="term" value="F:rRNA methyltransferase activity"/>
    <property type="evidence" value="ECO:0007669"/>
    <property type="project" value="InterPro"/>
</dbReference>
<feature type="binding site" evidence="13">
    <location>
        <position position="305"/>
    </location>
    <ligand>
        <name>S-adenosyl-L-methionine</name>
        <dbReference type="ChEBI" id="CHEBI:59789"/>
    </ligand>
</feature>
<keyword evidence="5" id="KW-0698">rRNA processing</keyword>
<dbReference type="SUPFAM" id="SSF53335">
    <property type="entry name" value="S-adenosyl-L-methionine-dependent methyltransferases"/>
    <property type="match status" value="1"/>
</dbReference>
<dbReference type="InterPro" id="IPR035926">
    <property type="entry name" value="NusB-like_sf"/>
</dbReference>
<comment type="similarity">
    <text evidence="13">Belongs to the class I-like SAM-binding methyltransferase superfamily. RsmB/NOP family.</text>
</comment>
<proteinExistence type="inferred from homology"/>
<dbReference type="GO" id="GO:0005737">
    <property type="term" value="C:cytoplasm"/>
    <property type="evidence" value="ECO:0007669"/>
    <property type="project" value="UniProtKB-SubCell"/>
</dbReference>
<dbReference type="InterPro" id="IPR004573">
    <property type="entry name" value="rRNA_ssu_MeTfrase_B"/>
</dbReference>
<dbReference type="eggNOG" id="COG0144">
    <property type="taxonomic scope" value="Bacteria"/>
</dbReference>
<evidence type="ECO:0000256" key="1">
    <source>
        <dbReference type="ARBA" id="ARBA00002724"/>
    </source>
</evidence>